<proteinExistence type="predicted"/>
<dbReference type="AlphaFoldDB" id="A0A0F8X753"/>
<comment type="caution">
    <text evidence="1">The sequence shown here is derived from an EMBL/GenBank/DDBJ whole genome shotgun (WGS) entry which is preliminary data.</text>
</comment>
<accession>A0A0F8X753</accession>
<name>A0A0F8X753_9ZZZZ</name>
<evidence type="ECO:0000313" key="1">
    <source>
        <dbReference type="EMBL" id="KKK64927.1"/>
    </source>
</evidence>
<reference evidence="1" key="1">
    <citation type="journal article" date="2015" name="Nature">
        <title>Complex archaea that bridge the gap between prokaryotes and eukaryotes.</title>
        <authorList>
            <person name="Spang A."/>
            <person name="Saw J.H."/>
            <person name="Jorgensen S.L."/>
            <person name="Zaremba-Niedzwiedzka K."/>
            <person name="Martijn J."/>
            <person name="Lind A.E."/>
            <person name="van Eijk R."/>
            <person name="Schleper C."/>
            <person name="Guy L."/>
            <person name="Ettema T.J."/>
        </authorList>
    </citation>
    <scope>NUCLEOTIDE SEQUENCE</scope>
</reference>
<gene>
    <name evidence="1" type="ORF">LCGC14_2979290</name>
</gene>
<feature type="non-terminal residue" evidence="1">
    <location>
        <position position="258"/>
    </location>
</feature>
<protein>
    <recommendedName>
        <fullName evidence="2">Primase C-terminal 1 domain-containing protein</fullName>
    </recommendedName>
</protein>
<dbReference type="EMBL" id="LAZR01060800">
    <property type="protein sequence ID" value="KKK64927.1"/>
    <property type="molecule type" value="Genomic_DNA"/>
</dbReference>
<evidence type="ECO:0008006" key="2">
    <source>
        <dbReference type="Google" id="ProtNLM"/>
    </source>
</evidence>
<sequence length="258" mass="28812">MLTALCAPSVWASKGERPIRLGYWLRHFTIPVGSFNDLVLALEALKDEPQAYIVRGRVIDDAAPQIRRRMKEPQSIESAFRQWLCIDIDALDIDTRDLARAVYRARSLLPRGLAEAQCYYAVTGSTSPTKLHVHLWFWLERPYADAELRAALRAYPVDLSLYTAVQPHFTSLPTIDGDALVRRGILEGIDAHLETPAEVDPVVAWQALERACAQVAKADKGARHAMLNKSAYHLAVHISSGALSREDVEKALFWAAES</sequence>
<organism evidence="1">
    <name type="scientific">marine sediment metagenome</name>
    <dbReference type="NCBI Taxonomy" id="412755"/>
    <lineage>
        <taxon>unclassified sequences</taxon>
        <taxon>metagenomes</taxon>
        <taxon>ecological metagenomes</taxon>
    </lineage>
</organism>